<dbReference type="eggNOG" id="COG0640">
    <property type="taxonomic scope" value="Bacteria"/>
</dbReference>
<dbReference type="SMART" id="SM00418">
    <property type="entry name" value="HTH_ARSR"/>
    <property type="match status" value="1"/>
</dbReference>
<dbReference type="OrthoDB" id="194599at2"/>
<dbReference type="Proteomes" id="UP000001695">
    <property type="component" value="Chromosome"/>
</dbReference>
<dbReference type="PRINTS" id="PR00778">
    <property type="entry name" value="HTHARSR"/>
</dbReference>
<dbReference type="HOGENOM" id="CLU_097806_6_0_5"/>
<dbReference type="InterPro" id="IPR036390">
    <property type="entry name" value="WH_DNA-bd_sf"/>
</dbReference>
<gene>
    <name evidence="5" type="ordered locus">Bind_1942</name>
</gene>
<dbReference type="EMBL" id="CP001016">
    <property type="protein sequence ID" value="ACB95565.1"/>
    <property type="molecule type" value="Genomic_DNA"/>
</dbReference>
<proteinExistence type="predicted"/>
<feature type="domain" description="HTH arsR-type" evidence="4">
    <location>
        <begin position="6"/>
        <end position="100"/>
    </location>
</feature>
<evidence type="ECO:0000256" key="3">
    <source>
        <dbReference type="ARBA" id="ARBA00023163"/>
    </source>
</evidence>
<evidence type="ECO:0000256" key="1">
    <source>
        <dbReference type="ARBA" id="ARBA00023015"/>
    </source>
</evidence>
<keyword evidence="1" id="KW-0805">Transcription regulation</keyword>
<dbReference type="GO" id="GO:0003677">
    <property type="term" value="F:DNA binding"/>
    <property type="evidence" value="ECO:0007669"/>
    <property type="project" value="UniProtKB-KW"/>
</dbReference>
<dbReference type="InterPro" id="IPR051011">
    <property type="entry name" value="Metal_resp_trans_reg"/>
</dbReference>
<keyword evidence="6" id="KW-1185">Reference proteome</keyword>
<dbReference type="STRING" id="395963.Bind_1942"/>
<organism evidence="5 6">
    <name type="scientific">Beijerinckia indica subsp. indica (strain ATCC 9039 / DSM 1715 / NCIMB 8712)</name>
    <dbReference type="NCBI Taxonomy" id="395963"/>
    <lineage>
        <taxon>Bacteria</taxon>
        <taxon>Pseudomonadati</taxon>
        <taxon>Pseudomonadota</taxon>
        <taxon>Alphaproteobacteria</taxon>
        <taxon>Hyphomicrobiales</taxon>
        <taxon>Beijerinckiaceae</taxon>
        <taxon>Beijerinckia</taxon>
    </lineage>
</organism>
<protein>
    <submittedName>
        <fullName evidence="5">Transcriptional regulator, ArsR family</fullName>
    </submittedName>
</protein>
<name>B2IEG7_BEII9</name>
<dbReference type="InterPro" id="IPR011991">
    <property type="entry name" value="ArsR-like_HTH"/>
</dbReference>
<dbReference type="CDD" id="cd00090">
    <property type="entry name" value="HTH_ARSR"/>
    <property type="match status" value="1"/>
</dbReference>
<dbReference type="PANTHER" id="PTHR43132">
    <property type="entry name" value="ARSENICAL RESISTANCE OPERON REPRESSOR ARSR-RELATED"/>
    <property type="match status" value="1"/>
</dbReference>
<keyword evidence="3" id="KW-0804">Transcription</keyword>
<dbReference type="InterPro" id="IPR001845">
    <property type="entry name" value="HTH_ArsR_DNA-bd_dom"/>
</dbReference>
<evidence type="ECO:0000259" key="4">
    <source>
        <dbReference type="PROSITE" id="PS50987"/>
    </source>
</evidence>
<dbReference type="PANTHER" id="PTHR43132:SF2">
    <property type="entry name" value="ARSENICAL RESISTANCE OPERON REPRESSOR ARSR-RELATED"/>
    <property type="match status" value="1"/>
</dbReference>
<reference evidence="5 6" key="2">
    <citation type="journal article" date="2010" name="J. Bacteriol.">
        <title>Complete genome sequence of Beijerinckia indica subsp. indica.</title>
        <authorList>
            <person name="Tamas I."/>
            <person name="Dedysh S.N."/>
            <person name="Liesack W."/>
            <person name="Stott M.B."/>
            <person name="Alam M."/>
            <person name="Murrell J.C."/>
            <person name="Dunfield P.F."/>
        </authorList>
    </citation>
    <scope>NUCLEOTIDE SEQUENCE [LARGE SCALE GENOMIC DNA]</scope>
    <source>
        <strain evidence="6">ATCC 9039 / DSM 1715 / NCIMB 8712</strain>
    </source>
</reference>
<dbReference type="NCBIfam" id="NF033788">
    <property type="entry name" value="HTH_metalloreg"/>
    <property type="match status" value="1"/>
</dbReference>
<accession>B2IEG7</accession>
<sequence>MDLSSLSRSQAEVASELFKSLSNPNRLQIVAALALGEHPVGDLETMLGIKQPTLSQQLAELRDAGFVESRREAKQVFYRLGDKRLLALLHALPGILQGEIPLKHEAFMKEQRLTGTAAAMFARVEPPPS</sequence>
<dbReference type="InterPro" id="IPR036388">
    <property type="entry name" value="WH-like_DNA-bd_sf"/>
</dbReference>
<dbReference type="Pfam" id="PF01022">
    <property type="entry name" value="HTH_5"/>
    <property type="match status" value="1"/>
</dbReference>
<dbReference type="PROSITE" id="PS50987">
    <property type="entry name" value="HTH_ARSR_2"/>
    <property type="match status" value="1"/>
</dbReference>
<evidence type="ECO:0000313" key="6">
    <source>
        <dbReference type="Proteomes" id="UP000001695"/>
    </source>
</evidence>
<evidence type="ECO:0000313" key="5">
    <source>
        <dbReference type="EMBL" id="ACB95565.1"/>
    </source>
</evidence>
<dbReference type="Gene3D" id="1.10.10.10">
    <property type="entry name" value="Winged helix-like DNA-binding domain superfamily/Winged helix DNA-binding domain"/>
    <property type="match status" value="1"/>
</dbReference>
<keyword evidence="2" id="KW-0238">DNA-binding</keyword>
<evidence type="ECO:0000256" key="2">
    <source>
        <dbReference type="ARBA" id="ARBA00023125"/>
    </source>
</evidence>
<reference evidence="6" key="1">
    <citation type="submission" date="2008-03" db="EMBL/GenBank/DDBJ databases">
        <title>Complete sequence of chromosome of Beijerinckia indica subsp. indica ATCC 9039.</title>
        <authorList>
            <consortium name="US DOE Joint Genome Institute"/>
            <person name="Copeland A."/>
            <person name="Lucas S."/>
            <person name="Lapidus A."/>
            <person name="Glavina del Rio T."/>
            <person name="Dalin E."/>
            <person name="Tice H."/>
            <person name="Bruce D."/>
            <person name="Goodwin L."/>
            <person name="Pitluck S."/>
            <person name="LaButti K."/>
            <person name="Schmutz J."/>
            <person name="Larimer F."/>
            <person name="Land M."/>
            <person name="Hauser L."/>
            <person name="Kyrpides N."/>
            <person name="Mikhailova N."/>
            <person name="Dunfield P.F."/>
            <person name="Dedysh S.N."/>
            <person name="Liesack W."/>
            <person name="Saw J.H."/>
            <person name="Alam M."/>
            <person name="Chen Y."/>
            <person name="Murrell J.C."/>
            <person name="Richardson P."/>
        </authorList>
    </citation>
    <scope>NUCLEOTIDE SEQUENCE [LARGE SCALE GENOMIC DNA]</scope>
    <source>
        <strain evidence="6">ATCC 9039 / DSM 1715 / NCIMB 8712</strain>
    </source>
</reference>
<dbReference type="GO" id="GO:0003700">
    <property type="term" value="F:DNA-binding transcription factor activity"/>
    <property type="evidence" value="ECO:0007669"/>
    <property type="project" value="InterPro"/>
</dbReference>
<dbReference type="KEGG" id="bid:Bind_1942"/>
<dbReference type="SUPFAM" id="SSF46785">
    <property type="entry name" value="Winged helix' DNA-binding domain"/>
    <property type="match status" value="1"/>
</dbReference>
<dbReference type="AlphaFoldDB" id="B2IEG7"/>